<name>E8QYF4_ISOPI</name>
<dbReference type="HOGENOM" id="CLU_030571_5_4_0"/>
<protein>
    <recommendedName>
        <fullName evidence="5">Metallo-beta-lactamase domain-containing protein</fullName>
    </recommendedName>
</protein>
<reference key="1">
    <citation type="submission" date="2010-11" db="EMBL/GenBank/DDBJ databases">
        <title>The complete sequence of chromosome of Isophaera pallida ATCC 43644.</title>
        <authorList>
            <consortium name="US DOE Joint Genome Institute (JGI-PGF)"/>
            <person name="Lucas S."/>
            <person name="Copeland A."/>
            <person name="Lapidus A."/>
            <person name="Bruce D."/>
            <person name="Goodwin L."/>
            <person name="Pitluck S."/>
            <person name="Kyrpides N."/>
            <person name="Mavromatis K."/>
            <person name="Pagani I."/>
            <person name="Ivanova N."/>
            <person name="Saunders E."/>
            <person name="Brettin T."/>
            <person name="Detter J.C."/>
            <person name="Han C."/>
            <person name="Tapia R."/>
            <person name="Land M."/>
            <person name="Hauser L."/>
            <person name="Markowitz V."/>
            <person name="Cheng J.-F."/>
            <person name="Hugenholtz P."/>
            <person name="Woyke T."/>
            <person name="Wu D."/>
            <person name="Eisen J.A."/>
        </authorList>
    </citation>
    <scope>NUCLEOTIDE SEQUENCE</scope>
    <source>
        <strain>ATCC 43644</strain>
    </source>
</reference>
<evidence type="ECO:0000313" key="6">
    <source>
        <dbReference type="EMBL" id="ADV64137.1"/>
    </source>
</evidence>
<feature type="domain" description="Metallo-beta-lactamase" evidence="5">
    <location>
        <begin position="15"/>
        <end position="209"/>
    </location>
</feature>
<dbReference type="SMART" id="SM00849">
    <property type="entry name" value="Lactamase_B"/>
    <property type="match status" value="1"/>
</dbReference>
<dbReference type="PANTHER" id="PTHR46233:SF3">
    <property type="entry name" value="HYDROXYACYLGLUTATHIONE HYDROLASE GLOC"/>
    <property type="match status" value="1"/>
</dbReference>
<keyword evidence="3" id="KW-0378">Hydrolase</keyword>
<dbReference type="GO" id="GO:0046872">
    <property type="term" value="F:metal ion binding"/>
    <property type="evidence" value="ECO:0007669"/>
    <property type="project" value="UniProtKB-KW"/>
</dbReference>
<dbReference type="CDD" id="cd06262">
    <property type="entry name" value="metallo-hydrolase-like_MBL-fold"/>
    <property type="match status" value="1"/>
</dbReference>
<dbReference type="eggNOG" id="COG0491">
    <property type="taxonomic scope" value="Bacteria"/>
</dbReference>
<dbReference type="Proteomes" id="UP000008631">
    <property type="component" value="Chromosome"/>
</dbReference>
<proteinExistence type="predicted"/>
<gene>
    <name evidence="6" type="ordered locus">Isop_3580</name>
</gene>
<dbReference type="FunCoup" id="E8QYF4">
    <property type="interactions" value="437"/>
</dbReference>
<dbReference type="InterPro" id="IPR001279">
    <property type="entry name" value="Metallo-B-lactamas"/>
</dbReference>
<dbReference type="InterPro" id="IPR051453">
    <property type="entry name" value="MBL_Glyoxalase_II"/>
</dbReference>
<reference evidence="6 7" key="2">
    <citation type="journal article" date="2011" name="Stand. Genomic Sci.">
        <title>Complete genome sequence of Isosphaera pallida type strain (IS1B).</title>
        <authorList>
            <consortium name="US DOE Joint Genome Institute (JGI-PGF)"/>
            <person name="Goker M."/>
            <person name="Cleland D."/>
            <person name="Saunders E."/>
            <person name="Lapidus A."/>
            <person name="Nolan M."/>
            <person name="Lucas S."/>
            <person name="Hammon N."/>
            <person name="Deshpande S."/>
            <person name="Cheng J.F."/>
            <person name="Tapia R."/>
            <person name="Han C."/>
            <person name="Goodwin L."/>
            <person name="Pitluck S."/>
            <person name="Liolios K."/>
            <person name="Pagani I."/>
            <person name="Ivanova N."/>
            <person name="Mavromatis K."/>
            <person name="Pati A."/>
            <person name="Chen A."/>
            <person name="Palaniappan K."/>
            <person name="Land M."/>
            <person name="Hauser L."/>
            <person name="Chang Y.J."/>
            <person name="Jeffries C.D."/>
            <person name="Detter J.C."/>
            <person name="Beck B."/>
            <person name="Woyke T."/>
            <person name="Bristow J."/>
            <person name="Eisen J.A."/>
            <person name="Markowitz V."/>
            <person name="Hugenholtz P."/>
            <person name="Kyrpides N.C."/>
            <person name="Klenk H.P."/>
        </authorList>
    </citation>
    <scope>NUCLEOTIDE SEQUENCE [LARGE SCALE GENOMIC DNA]</scope>
    <source>
        <strain evidence="7">ATCC 43644 / DSM 9630 / IS1B</strain>
    </source>
</reference>
<dbReference type="STRING" id="575540.Isop_3580"/>
<dbReference type="GO" id="GO:0016787">
    <property type="term" value="F:hydrolase activity"/>
    <property type="evidence" value="ECO:0007669"/>
    <property type="project" value="UniProtKB-KW"/>
</dbReference>
<sequence length="229" mass="24876">MNEPRIVSVISRAFQENAYLLWRSRVPSSDGDARGRPPQPAVLFDPGEEVDRILAAIAAENLTIEAILLTHGHCDHIAGIRGILRAFPHAPIVIGRNDAAMLTDPWLNLSAILDCPVTAPEADRLLAEGDRIEYAGLAFEVRELPGHSPGSVIYRLLDHEPVWVISGDTLFAGSVGRTDFPGGSAAQLFAGIRNILYTLPDDTRVFPGHGLETRVGVEKRTNPYCPAES</sequence>
<keyword evidence="2" id="KW-0479">Metal-binding</keyword>
<dbReference type="OrthoDB" id="9802248at2"/>
<evidence type="ECO:0000256" key="2">
    <source>
        <dbReference type="ARBA" id="ARBA00022723"/>
    </source>
</evidence>
<evidence type="ECO:0000313" key="7">
    <source>
        <dbReference type="Proteomes" id="UP000008631"/>
    </source>
</evidence>
<organism evidence="6 7">
    <name type="scientific">Isosphaera pallida (strain ATCC 43644 / DSM 9630 / IS1B)</name>
    <dbReference type="NCBI Taxonomy" id="575540"/>
    <lineage>
        <taxon>Bacteria</taxon>
        <taxon>Pseudomonadati</taxon>
        <taxon>Planctomycetota</taxon>
        <taxon>Planctomycetia</taxon>
        <taxon>Isosphaerales</taxon>
        <taxon>Isosphaeraceae</taxon>
        <taxon>Isosphaera</taxon>
    </lineage>
</organism>
<keyword evidence="7" id="KW-1185">Reference proteome</keyword>
<evidence type="ECO:0000256" key="3">
    <source>
        <dbReference type="ARBA" id="ARBA00022801"/>
    </source>
</evidence>
<dbReference type="Gene3D" id="3.60.15.10">
    <property type="entry name" value="Ribonuclease Z/Hydroxyacylglutathione hydrolase-like"/>
    <property type="match status" value="1"/>
</dbReference>
<dbReference type="SUPFAM" id="SSF56281">
    <property type="entry name" value="Metallo-hydrolase/oxidoreductase"/>
    <property type="match status" value="1"/>
</dbReference>
<dbReference type="Pfam" id="PF00753">
    <property type="entry name" value="Lactamase_B"/>
    <property type="match status" value="1"/>
</dbReference>
<dbReference type="InParanoid" id="E8QYF4"/>
<dbReference type="AlphaFoldDB" id="E8QYF4"/>
<accession>E8QYF4</accession>
<dbReference type="EMBL" id="CP002353">
    <property type="protein sequence ID" value="ADV64137.1"/>
    <property type="molecule type" value="Genomic_DNA"/>
</dbReference>
<evidence type="ECO:0000259" key="5">
    <source>
        <dbReference type="SMART" id="SM00849"/>
    </source>
</evidence>
<dbReference type="InterPro" id="IPR036866">
    <property type="entry name" value="RibonucZ/Hydroxyglut_hydro"/>
</dbReference>
<keyword evidence="4" id="KW-0862">Zinc</keyword>
<evidence type="ECO:0000256" key="4">
    <source>
        <dbReference type="ARBA" id="ARBA00022833"/>
    </source>
</evidence>
<dbReference type="KEGG" id="ipa:Isop_3580"/>
<dbReference type="RefSeq" id="WP_013566425.1">
    <property type="nucleotide sequence ID" value="NC_014962.1"/>
</dbReference>
<dbReference type="PANTHER" id="PTHR46233">
    <property type="entry name" value="HYDROXYACYLGLUTATHIONE HYDROLASE GLOC"/>
    <property type="match status" value="1"/>
</dbReference>
<evidence type="ECO:0000256" key="1">
    <source>
        <dbReference type="ARBA" id="ARBA00001947"/>
    </source>
</evidence>
<comment type="cofactor">
    <cofactor evidence="1">
        <name>Zn(2+)</name>
        <dbReference type="ChEBI" id="CHEBI:29105"/>
    </cofactor>
</comment>